<protein>
    <submittedName>
        <fullName evidence="1">Uncharacterized protein</fullName>
    </submittedName>
</protein>
<dbReference type="InParanoid" id="A0A0D2HNW6"/>
<dbReference type="AlphaFoldDB" id="A0A0D2HNW6"/>
<evidence type="ECO:0000313" key="1">
    <source>
        <dbReference type="EMBL" id="KIX12253.1"/>
    </source>
</evidence>
<proteinExistence type="predicted"/>
<organism evidence="1 2">
    <name type="scientific">Dethiosulfatarculus sandiegensis</name>
    <dbReference type="NCBI Taxonomy" id="1429043"/>
    <lineage>
        <taxon>Bacteria</taxon>
        <taxon>Pseudomonadati</taxon>
        <taxon>Thermodesulfobacteriota</taxon>
        <taxon>Desulfarculia</taxon>
        <taxon>Desulfarculales</taxon>
        <taxon>Desulfarculaceae</taxon>
        <taxon>Dethiosulfatarculus</taxon>
    </lineage>
</organism>
<sequence>MMRAENWHDLFFEVINSNDCDANTATETTEFMQKVFGRMAKKAGTKLACRNQKRDDTSAEYLSIDATFLDYWDEQIEKEWPIYKPLAVVEHENENNMSKILWCLWKLLNVKAGVKILIIYRKNRSDAEQVVSRIENYICRGAMQPDLNEELLVIIGQEDLACDGISWEKYFLVFEWQGAGFKDYTQRTWA</sequence>
<evidence type="ECO:0000313" key="2">
    <source>
        <dbReference type="Proteomes" id="UP000032233"/>
    </source>
</evidence>
<reference evidence="1 2" key="1">
    <citation type="submission" date="2013-11" db="EMBL/GenBank/DDBJ databases">
        <title>Metagenomic analysis of a methanogenic consortium involved in long chain n-alkane degradation.</title>
        <authorList>
            <person name="Davidova I.A."/>
            <person name="Callaghan A.V."/>
            <person name="Wawrik B."/>
            <person name="Pruitt S."/>
            <person name="Marks C."/>
            <person name="Duncan K.E."/>
            <person name="Suflita J.M."/>
        </authorList>
    </citation>
    <scope>NUCLEOTIDE SEQUENCE [LARGE SCALE GENOMIC DNA]</scope>
    <source>
        <strain evidence="1 2">SPR</strain>
    </source>
</reference>
<dbReference type="RefSeq" id="WP_044350814.1">
    <property type="nucleotide sequence ID" value="NZ_AZAC01000034.1"/>
</dbReference>
<gene>
    <name evidence="1" type="ORF">X474_19745</name>
</gene>
<accession>A0A0D2HNW6</accession>
<dbReference type="Proteomes" id="UP000032233">
    <property type="component" value="Unassembled WGS sequence"/>
</dbReference>
<comment type="caution">
    <text evidence="1">The sequence shown here is derived from an EMBL/GenBank/DDBJ whole genome shotgun (WGS) entry which is preliminary data.</text>
</comment>
<name>A0A0D2HNW6_9BACT</name>
<dbReference type="EMBL" id="AZAC01000034">
    <property type="protein sequence ID" value="KIX12253.1"/>
    <property type="molecule type" value="Genomic_DNA"/>
</dbReference>
<keyword evidence="2" id="KW-1185">Reference proteome</keyword>